<dbReference type="Gene3D" id="3.10.20.90">
    <property type="entry name" value="Phosphatidylinositol 3-kinase Catalytic Subunit, Chain A, domain 1"/>
    <property type="match status" value="1"/>
</dbReference>
<gene>
    <name evidence="20" type="ORF">KI387_009809</name>
</gene>
<dbReference type="Proteomes" id="UP000824469">
    <property type="component" value="Unassembled WGS sequence"/>
</dbReference>
<evidence type="ECO:0000256" key="6">
    <source>
        <dbReference type="ARBA" id="ARBA00022737"/>
    </source>
</evidence>
<keyword evidence="5" id="KW-0645">Protease</keyword>
<dbReference type="OMA" id="GSCEEMP"/>
<keyword evidence="10" id="KW-0539">Nucleus</keyword>
<feature type="domain" description="Ubiquitin-like" evidence="17">
    <location>
        <begin position="984"/>
        <end position="1050"/>
    </location>
</feature>
<dbReference type="CDD" id="cd02668">
    <property type="entry name" value="Peptidase_C19L"/>
    <property type="match status" value="1"/>
</dbReference>
<dbReference type="InterPro" id="IPR001394">
    <property type="entry name" value="Peptidase_C19_UCH"/>
</dbReference>
<keyword evidence="21" id="KW-1185">Reference proteome</keyword>
<evidence type="ECO:0000259" key="19">
    <source>
        <dbReference type="PROSITE" id="PS51283"/>
    </source>
</evidence>
<dbReference type="AlphaFoldDB" id="A0AA38KTR2"/>
<dbReference type="EC" id="3.4.19.12" evidence="4"/>
<dbReference type="EMBL" id="JAHRHJ020000008">
    <property type="protein sequence ID" value="KAH9305405.1"/>
    <property type="molecule type" value="Genomic_DNA"/>
</dbReference>
<organism evidence="20 21">
    <name type="scientific">Taxus chinensis</name>
    <name type="common">Chinese yew</name>
    <name type="synonym">Taxus wallichiana var. chinensis</name>
    <dbReference type="NCBI Taxonomy" id="29808"/>
    <lineage>
        <taxon>Eukaryota</taxon>
        <taxon>Viridiplantae</taxon>
        <taxon>Streptophyta</taxon>
        <taxon>Embryophyta</taxon>
        <taxon>Tracheophyta</taxon>
        <taxon>Spermatophyta</taxon>
        <taxon>Pinopsida</taxon>
        <taxon>Pinidae</taxon>
        <taxon>Conifers II</taxon>
        <taxon>Cupressales</taxon>
        <taxon>Taxaceae</taxon>
        <taxon>Taxus</taxon>
    </lineage>
</organism>
<evidence type="ECO:0000256" key="12">
    <source>
        <dbReference type="ARBA" id="ARBA00071636"/>
    </source>
</evidence>
<dbReference type="GO" id="GO:0004197">
    <property type="term" value="F:cysteine-type endopeptidase activity"/>
    <property type="evidence" value="ECO:0007669"/>
    <property type="project" value="InterPro"/>
</dbReference>
<evidence type="ECO:0000256" key="8">
    <source>
        <dbReference type="ARBA" id="ARBA00022801"/>
    </source>
</evidence>
<dbReference type="PROSITE" id="PS50235">
    <property type="entry name" value="USP_3"/>
    <property type="match status" value="1"/>
</dbReference>
<dbReference type="GO" id="GO:0005634">
    <property type="term" value="C:nucleus"/>
    <property type="evidence" value="ECO:0007669"/>
    <property type="project" value="UniProtKB-SubCell"/>
</dbReference>
<comment type="caution">
    <text evidence="20">The sequence shown here is derived from an EMBL/GenBank/DDBJ whole genome shotgun (WGS) entry which is preliminary data.</text>
</comment>
<dbReference type="Pfam" id="PF06337">
    <property type="entry name" value="DUSP"/>
    <property type="match status" value="1"/>
</dbReference>
<dbReference type="PROSITE" id="PS51283">
    <property type="entry name" value="DUSP"/>
    <property type="match status" value="2"/>
</dbReference>
<dbReference type="PANTHER" id="PTHR24006:SF722">
    <property type="entry name" value="UBIQUITIN CARBOXYL-TERMINAL HYDROLASE 48"/>
    <property type="match status" value="1"/>
</dbReference>
<keyword evidence="9" id="KW-0788">Thiol protease</keyword>
<dbReference type="InterPro" id="IPR028889">
    <property type="entry name" value="USP"/>
</dbReference>
<evidence type="ECO:0000256" key="1">
    <source>
        <dbReference type="ARBA" id="ARBA00000707"/>
    </source>
</evidence>
<dbReference type="SUPFAM" id="SSF54001">
    <property type="entry name" value="Cysteine proteinases"/>
    <property type="match status" value="1"/>
</dbReference>
<dbReference type="Gene3D" id="3.30.2230.10">
    <property type="entry name" value="DUSP-like"/>
    <property type="match status" value="1"/>
</dbReference>
<evidence type="ECO:0000256" key="5">
    <source>
        <dbReference type="ARBA" id="ARBA00022670"/>
    </source>
</evidence>
<comment type="similarity">
    <text evidence="3">Belongs to the peptidase C19 family.</text>
</comment>
<evidence type="ECO:0000256" key="11">
    <source>
        <dbReference type="ARBA" id="ARBA00056392"/>
    </source>
</evidence>
<dbReference type="PROSITE" id="PS00972">
    <property type="entry name" value="USP_1"/>
    <property type="match status" value="1"/>
</dbReference>
<dbReference type="InterPro" id="IPR035927">
    <property type="entry name" value="DUSP-like_sf"/>
</dbReference>
<dbReference type="InterPro" id="IPR050164">
    <property type="entry name" value="Peptidase_C19"/>
</dbReference>
<feature type="domain" description="DUSP" evidence="19">
    <location>
        <begin position="758"/>
        <end position="881"/>
    </location>
</feature>
<dbReference type="SUPFAM" id="SSF143791">
    <property type="entry name" value="DUSP-like"/>
    <property type="match status" value="1"/>
</dbReference>
<evidence type="ECO:0000256" key="3">
    <source>
        <dbReference type="ARBA" id="ARBA00009085"/>
    </source>
</evidence>
<dbReference type="InterPro" id="IPR018200">
    <property type="entry name" value="USP_CS"/>
</dbReference>
<dbReference type="SMART" id="SM00695">
    <property type="entry name" value="DUSP"/>
    <property type="match status" value="1"/>
</dbReference>
<evidence type="ECO:0000256" key="13">
    <source>
        <dbReference type="ARBA" id="ARBA00075174"/>
    </source>
</evidence>
<dbReference type="PROSITE" id="PS50053">
    <property type="entry name" value="UBIQUITIN_2"/>
    <property type="match status" value="1"/>
</dbReference>
<protein>
    <recommendedName>
        <fullName evidence="12">Ubiquitin carboxyl-terminal hydrolase 26</fullName>
        <ecNumber evidence="4">3.4.19.12</ecNumber>
    </recommendedName>
    <alternativeName>
        <fullName evidence="15">Deubiquitinating enzyme 26</fullName>
    </alternativeName>
    <alternativeName>
        <fullName evidence="13">Ubiquitin thioesterase 26</fullName>
    </alternativeName>
    <alternativeName>
        <fullName evidence="14">Ubiquitin-specific-processing protease 26</fullName>
    </alternativeName>
</protein>
<sequence length="1061" mass="119978">YKMSWTNTRGKSKRQRQGNIEDPRSQILRKIDLTGQITRDDIVQLYHVGKPICQVCRVNSKDSPNCFCGLIPPPNGVRKQGLWQKVSDTITALGPDPHELLRSSIDFPSGLTNLGATCYANSILQCLYMNTAFRIGFFSAEPELLQKQPVLCQLSRLFSQLHSGKKVAVDSAAFTRTLELDNGVQQDSHEFLTLLLSLLEQFLGHSRSPQAKTVVQDLFRGNLSHVTRCSMCGQESEASRKLEDFYELELNVKGLNTLEESLDDYLSIENLQGENQYFCESCKVRADATHCIKLRTLPPVLNFQLKRCVFLAKTTTKKKVTSKFSFPRTLNMGPRLSDNQNLNSLIYDLSAILIHKGATVNSGHYVAHIKDEQSGIWWEFDDEQVSKLGFHPFGEGSSSSCCKGGSPLKEPDAKSSNLNGVLEGSFASQHVLLDVTDTDNQNIFSSADAYMLMYSHRRLVEDVKKCKSSVSEAEPMVTDGSEISCMNGLSLPEHLCQEVEELNKQYNAVCEEYKLKKDEILHNVAERKSEVRSVLSEAPVHSLDEAYYWISTDWLRQWADNITPPSLDNSNLQCQHGKVAPAKLYSLKRISKNAWDRLLSKYGGGPVLSDNDYCTDCIKEDAKMEASANSYRDNRTTMKEAVELSLSGHCSDGNLYYVSRTWLMQWLRRKIVDAPCDGDAGPTTSLRCPHGNMLPEEAPGAKRLLVPEKIWFYFLQNAREVDPNNPEGYTSFHSNSEACVVCELELSKAASLQNHLRATKMEQRQRHEQLYMGKSIAILPGYGYYLVPSLWIAKWKAYLTIIGKNASTVEEPGNLEQCIDSVLCRKHFRLLYRPPELVIKRGEYTQRSPNADALTIVMENDWEILCKEWNVPASKGIRFLIEFQNAEVKDINGSCEEMPITEEDINVDDQECKVNKIRIIRTQPEICEECIEDRESCELMHKLEYRNEEIRVYLVRGKDPPRSILAASGTVSDAERRTSKRSRKALTSGSTMNLKVSGCTTVYQLKMMVWESLGVVKENQKLHKGTMELVNESATLADLNVFPGDSLWVMDTEIYENRDIA</sequence>
<dbReference type="PANTHER" id="PTHR24006">
    <property type="entry name" value="UBIQUITIN CARBOXYL-TERMINAL HYDROLASE"/>
    <property type="match status" value="1"/>
</dbReference>
<feature type="non-terminal residue" evidence="20">
    <location>
        <position position="1"/>
    </location>
</feature>
<evidence type="ECO:0000256" key="4">
    <source>
        <dbReference type="ARBA" id="ARBA00012759"/>
    </source>
</evidence>
<evidence type="ECO:0000259" key="17">
    <source>
        <dbReference type="PROSITE" id="PS50053"/>
    </source>
</evidence>
<dbReference type="GO" id="GO:0005829">
    <property type="term" value="C:cytosol"/>
    <property type="evidence" value="ECO:0007669"/>
    <property type="project" value="TreeGrafter"/>
</dbReference>
<evidence type="ECO:0000256" key="16">
    <source>
        <dbReference type="SAM" id="MobiDB-lite"/>
    </source>
</evidence>
<feature type="region of interest" description="Disordered" evidence="16">
    <location>
        <begin position="968"/>
        <end position="987"/>
    </location>
</feature>
<evidence type="ECO:0000256" key="14">
    <source>
        <dbReference type="ARBA" id="ARBA00078771"/>
    </source>
</evidence>
<accession>A0AA38KTR2</accession>
<evidence type="ECO:0000256" key="9">
    <source>
        <dbReference type="ARBA" id="ARBA00022807"/>
    </source>
</evidence>
<dbReference type="GO" id="GO:0004843">
    <property type="term" value="F:cysteine-type deubiquitinase activity"/>
    <property type="evidence" value="ECO:0007669"/>
    <property type="project" value="UniProtKB-EC"/>
</dbReference>
<feature type="non-terminal residue" evidence="20">
    <location>
        <position position="1061"/>
    </location>
</feature>
<dbReference type="GO" id="GO:0006508">
    <property type="term" value="P:proteolysis"/>
    <property type="evidence" value="ECO:0007669"/>
    <property type="project" value="UniProtKB-KW"/>
</dbReference>
<dbReference type="InterPro" id="IPR038765">
    <property type="entry name" value="Papain-like_cys_pep_sf"/>
</dbReference>
<evidence type="ECO:0000256" key="2">
    <source>
        <dbReference type="ARBA" id="ARBA00004123"/>
    </source>
</evidence>
<dbReference type="Pfam" id="PF00443">
    <property type="entry name" value="UCH"/>
    <property type="match status" value="1"/>
</dbReference>
<dbReference type="GO" id="GO:0016579">
    <property type="term" value="P:protein deubiquitination"/>
    <property type="evidence" value="ECO:0007669"/>
    <property type="project" value="InterPro"/>
</dbReference>
<dbReference type="Gene3D" id="3.90.70.10">
    <property type="entry name" value="Cysteine proteinases"/>
    <property type="match status" value="1"/>
</dbReference>
<feature type="region of interest" description="Disordered" evidence="16">
    <location>
        <begin position="1"/>
        <end position="21"/>
    </location>
</feature>
<reference evidence="20 21" key="1">
    <citation type="journal article" date="2021" name="Nat. Plants">
        <title>The Taxus genome provides insights into paclitaxel biosynthesis.</title>
        <authorList>
            <person name="Xiong X."/>
            <person name="Gou J."/>
            <person name="Liao Q."/>
            <person name="Li Y."/>
            <person name="Zhou Q."/>
            <person name="Bi G."/>
            <person name="Li C."/>
            <person name="Du R."/>
            <person name="Wang X."/>
            <person name="Sun T."/>
            <person name="Guo L."/>
            <person name="Liang H."/>
            <person name="Lu P."/>
            <person name="Wu Y."/>
            <person name="Zhang Z."/>
            <person name="Ro D.K."/>
            <person name="Shang Y."/>
            <person name="Huang S."/>
            <person name="Yan J."/>
        </authorList>
    </citation>
    <scope>NUCLEOTIDE SEQUENCE [LARGE SCALE GENOMIC DNA]</scope>
    <source>
        <strain evidence="20">Ta-2019</strain>
    </source>
</reference>
<evidence type="ECO:0000259" key="18">
    <source>
        <dbReference type="PROSITE" id="PS50235"/>
    </source>
</evidence>
<dbReference type="SUPFAM" id="SSF54236">
    <property type="entry name" value="Ubiquitin-like"/>
    <property type="match status" value="1"/>
</dbReference>
<proteinExistence type="inferred from homology"/>
<dbReference type="InterPro" id="IPR044743">
    <property type="entry name" value="Ubl_USP48"/>
</dbReference>
<dbReference type="FunFam" id="3.90.70.10:FF:000049">
    <property type="entry name" value="ubiquitin carboxyl-terminal hydrolase 48"/>
    <property type="match status" value="1"/>
</dbReference>
<comment type="subcellular location">
    <subcellularLocation>
        <location evidence="2">Nucleus</location>
    </subcellularLocation>
</comment>
<dbReference type="PROSITE" id="PS00973">
    <property type="entry name" value="USP_2"/>
    <property type="match status" value="1"/>
</dbReference>
<evidence type="ECO:0000256" key="10">
    <source>
        <dbReference type="ARBA" id="ARBA00023242"/>
    </source>
</evidence>
<comment type="catalytic activity">
    <reaction evidence="1">
        <text>Thiol-dependent hydrolysis of ester, thioester, amide, peptide and isopeptide bonds formed by the C-terminal Gly of ubiquitin (a 76-residue protein attached to proteins as an intracellular targeting signal).</text>
        <dbReference type="EC" id="3.4.19.12"/>
    </reaction>
</comment>
<comment type="function">
    <text evidence="11">Recognizes and hydrolyzes the peptide bond at the C-terminal Gly of ubiquitin. Involved in the processing of poly-ubiquitin precursors as well as that of ubiquitinated proteins. Deubiquitinates H2BK143ub1 of histone H2B.</text>
</comment>
<keyword evidence="6" id="KW-0677">Repeat</keyword>
<evidence type="ECO:0000256" key="7">
    <source>
        <dbReference type="ARBA" id="ARBA00022786"/>
    </source>
</evidence>
<evidence type="ECO:0000313" key="21">
    <source>
        <dbReference type="Proteomes" id="UP000824469"/>
    </source>
</evidence>
<dbReference type="CDD" id="cd01795">
    <property type="entry name" value="Ubl_USP48"/>
    <property type="match status" value="1"/>
</dbReference>
<evidence type="ECO:0000313" key="20">
    <source>
        <dbReference type="EMBL" id="KAH9305405.1"/>
    </source>
</evidence>
<feature type="domain" description="USP" evidence="18">
    <location>
        <begin position="109"/>
        <end position="457"/>
    </location>
</feature>
<name>A0AA38KTR2_TAXCH</name>
<dbReference type="InterPro" id="IPR029071">
    <property type="entry name" value="Ubiquitin-like_domsf"/>
</dbReference>
<feature type="domain" description="DUSP" evidence="19">
    <location>
        <begin position="522"/>
        <end position="614"/>
    </location>
</feature>
<evidence type="ECO:0000256" key="15">
    <source>
        <dbReference type="ARBA" id="ARBA00082179"/>
    </source>
</evidence>
<keyword evidence="8" id="KW-0378">Hydrolase</keyword>
<keyword evidence="7" id="KW-0833">Ubl conjugation pathway</keyword>
<dbReference type="InterPro" id="IPR006615">
    <property type="entry name" value="Pept_C19_DUSP"/>
</dbReference>
<dbReference type="InterPro" id="IPR033841">
    <property type="entry name" value="Pep_USP48"/>
</dbReference>
<dbReference type="InterPro" id="IPR000626">
    <property type="entry name" value="Ubiquitin-like_dom"/>
</dbReference>